<reference evidence="1" key="2">
    <citation type="journal article" date="2015" name="Data Brief">
        <title>Shoot transcriptome of the giant reed, Arundo donax.</title>
        <authorList>
            <person name="Barrero R.A."/>
            <person name="Guerrero F.D."/>
            <person name="Moolhuijzen P."/>
            <person name="Goolsby J.A."/>
            <person name="Tidwell J."/>
            <person name="Bellgard S.E."/>
            <person name="Bellgard M.I."/>
        </authorList>
    </citation>
    <scope>NUCLEOTIDE SEQUENCE</scope>
    <source>
        <tissue evidence="1">Shoot tissue taken approximately 20 cm above the soil surface</tissue>
    </source>
</reference>
<dbReference type="EMBL" id="GBRH01208715">
    <property type="protein sequence ID" value="JAD89180.1"/>
    <property type="molecule type" value="Transcribed_RNA"/>
</dbReference>
<dbReference type="AlphaFoldDB" id="A0A0A9DU60"/>
<reference evidence="1" key="1">
    <citation type="submission" date="2014-09" db="EMBL/GenBank/DDBJ databases">
        <authorList>
            <person name="Magalhaes I.L.F."/>
            <person name="Oliveira U."/>
            <person name="Santos F.R."/>
            <person name="Vidigal T.H.D.A."/>
            <person name="Brescovit A.D."/>
            <person name="Santos A.J."/>
        </authorList>
    </citation>
    <scope>NUCLEOTIDE SEQUENCE</scope>
    <source>
        <tissue evidence="1">Shoot tissue taken approximately 20 cm above the soil surface</tissue>
    </source>
</reference>
<sequence>MEECIAYKLLHVWACSKRNMPLHVVKISKSHIKKGCKNFFLLLYNSFNTISNRLFYFLFHCFIISTRGSLKFSQLDPRKSSSGLKAASSLSAAGLQSTPMVLFGSRRGGLASSGTTRFSYVTSASSQPEKKNRRHGHKGLSGLVVLAASTQ</sequence>
<organism evidence="1">
    <name type="scientific">Arundo donax</name>
    <name type="common">Giant reed</name>
    <name type="synonym">Donax arundinaceus</name>
    <dbReference type="NCBI Taxonomy" id="35708"/>
    <lineage>
        <taxon>Eukaryota</taxon>
        <taxon>Viridiplantae</taxon>
        <taxon>Streptophyta</taxon>
        <taxon>Embryophyta</taxon>
        <taxon>Tracheophyta</taxon>
        <taxon>Spermatophyta</taxon>
        <taxon>Magnoliopsida</taxon>
        <taxon>Liliopsida</taxon>
        <taxon>Poales</taxon>
        <taxon>Poaceae</taxon>
        <taxon>PACMAD clade</taxon>
        <taxon>Arundinoideae</taxon>
        <taxon>Arundineae</taxon>
        <taxon>Arundo</taxon>
    </lineage>
</organism>
<name>A0A0A9DU60_ARUDO</name>
<proteinExistence type="predicted"/>
<protein>
    <submittedName>
        <fullName evidence="1">Uncharacterized protein</fullName>
    </submittedName>
</protein>
<evidence type="ECO:0000313" key="1">
    <source>
        <dbReference type="EMBL" id="JAD89180.1"/>
    </source>
</evidence>
<accession>A0A0A9DU60</accession>